<feature type="chain" id="PRO_5041373963" evidence="1">
    <location>
        <begin position="21"/>
        <end position="191"/>
    </location>
</feature>
<name>A0AA35X6Q8_GEOBA</name>
<dbReference type="InterPro" id="IPR007867">
    <property type="entry name" value="GMC_OxRtase_C"/>
</dbReference>
<dbReference type="GO" id="GO:0050660">
    <property type="term" value="F:flavin adenine dinucleotide binding"/>
    <property type="evidence" value="ECO:0007669"/>
    <property type="project" value="InterPro"/>
</dbReference>
<feature type="domain" description="Glucose-methanol-choline oxidoreductase C-terminal" evidence="2">
    <location>
        <begin position="78"/>
        <end position="180"/>
    </location>
</feature>
<organism evidence="3 4">
    <name type="scientific">Geodia barretti</name>
    <name type="common">Barrett's horny sponge</name>
    <dbReference type="NCBI Taxonomy" id="519541"/>
    <lineage>
        <taxon>Eukaryota</taxon>
        <taxon>Metazoa</taxon>
        <taxon>Porifera</taxon>
        <taxon>Demospongiae</taxon>
        <taxon>Heteroscleromorpha</taxon>
        <taxon>Tetractinellida</taxon>
        <taxon>Astrophorina</taxon>
        <taxon>Geodiidae</taxon>
        <taxon>Geodia</taxon>
    </lineage>
</organism>
<evidence type="ECO:0000259" key="2">
    <source>
        <dbReference type="Pfam" id="PF05199"/>
    </source>
</evidence>
<dbReference type="PANTHER" id="PTHR11552">
    <property type="entry name" value="GLUCOSE-METHANOL-CHOLINE GMC OXIDOREDUCTASE"/>
    <property type="match status" value="1"/>
</dbReference>
<dbReference type="GO" id="GO:0016614">
    <property type="term" value="F:oxidoreductase activity, acting on CH-OH group of donors"/>
    <property type="evidence" value="ECO:0007669"/>
    <property type="project" value="InterPro"/>
</dbReference>
<sequence length="191" mass="21181">MQTGLARALVLGAQWLLTGTGPGSTPHSQVTAFTRHDGGAGRSDIQYLFSPAGFDLSEEGPVLFDRPAVTGLINVLRPFSRGWVRLASADPFAQPAIQPNLFADERDLDLLLAGAKLQRRIFETEPLSRSIVGHYRPSTDVQSDDEWRAYLRESAMSAYHPASTCKMGHDPMAVVDDRLRRQSPRDLRHDR</sequence>
<keyword evidence="4" id="KW-1185">Reference proteome</keyword>
<dbReference type="PANTHER" id="PTHR11552:SF147">
    <property type="entry name" value="CHOLINE DEHYDROGENASE, MITOCHONDRIAL"/>
    <property type="match status" value="1"/>
</dbReference>
<keyword evidence="1" id="KW-0732">Signal</keyword>
<evidence type="ECO:0000256" key="1">
    <source>
        <dbReference type="SAM" id="SignalP"/>
    </source>
</evidence>
<proteinExistence type="predicted"/>
<accession>A0AA35X6Q8</accession>
<dbReference type="SUPFAM" id="SSF54373">
    <property type="entry name" value="FAD-linked reductases, C-terminal domain"/>
    <property type="match status" value="1"/>
</dbReference>
<dbReference type="AlphaFoldDB" id="A0AA35X6Q8"/>
<dbReference type="Gene3D" id="3.30.560.10">
    <property type="entry name" value="Glucose Oxidase, domain 3"/>
    <property type="match status" value="1"/>
</dbReference>
<dbReference type="InterPro" id="IPR012132">
    <property type="entry name" value="GMC_OxRdtase"/>
</dbReference>
<gene>
    <name evidence="3" type="ORF">GBAR_LOCUS22159</name>
</gene>
<dbReference type="Proteomes" id="UP001174909">
    <property type="component" value="Unassembled WGS sequence"/>
</dbReference>
<dbReference type="EMBL" id="CASHTH010003061">
    <property type="protein sequence ID" value="CAI8039762.1"/>
    <property type="molecule type" value="Genomic_DNA"/>
</dbReference>
<evidence type="ECO:0000313" key="4">
    <source>
        <dbReference type="Proteomes" id="UP001174909"/>
    </source>
</evidence>
<dbReference type="Pfam" id="PF05199">
    <property type="entry name" value="GMC_oxred_C"/>
    <property type="match status" value="1"/>
</dbReference>
<comment type="caution">
    <text evidence="3">The sequence shown here is derived from an EMBL/GenBank/DDBJ whole genome shotgun (WGS) entry which is preliminary data.</text>
</comment>
<protein>
    <submittedName>
        <fullName evidence="3">Choline dehydrogenase, mitochondrial</fullName>
    </submittedName>
</protein>
<reference evidence="3" key="1">
    <citation type="submission" date="2023-03" db="EMBL/GenBank/DDBJ databases">
        <authorList>
            <person name="Steffen K."/>
            <person name="Cardenas P."/>
        </authorList>
    </citation>
    <scope>NUCLEOTIDE SEQUENCE</scope>
</reference>
<evidence type="ECO:0000313" key="3">
    <source>
        <dbReference type="EMBL" id="CAI8039762.1"/>
    </source>
</evidence>
<feature type="signal peptide" evidence="1">
    <location>
        <begin position="1"/>
        <end position="20"/>
    </location>
</feature>